<sequence length="154" mass="17936">MIILNKKMMPILKGQPISNRLSKGLEILLKKGIVAKSQCLFFRRFYVSNPHITVDLFDDMTAYECFINNIHIEDFCLKNVVSNALAFVNRLENILKKMKVGYEIILTIQEESCTLTFHSLHKSEVSWIDFNRIEDYRCGIAIFRSNAPDWELSE</sequence>
<dbReference type="OrthoDB" id="1075158at2"/>
<dbReference type="EMBL" id="JRNN01000032">
    <property type="protein sequence ID" value="KGF36073.1"/>
    <property type="molecule type" value="Genomic_DNA"/>
</dbReference>
<evidence type="ECO:0000313" key="1">
    <source>
        <dbReference type="EMBL" id="KGF36073.1"/>
    </source>
</evidence>
<protein>
    <submittedName>
        <fullName evidence="1">Uncharacterized protein</fullName>
    </submittedName>
</protein>
<reference evidence="1 2" key="1">
    <citation type="submission" date="2014-07" db="EMBL/GenBank/DDBJ databases">
        <authorList>
            <person name="McCorrison J."/>
            <person name="Sanka R."/>
            <person name="Torralba M."/>
            <person name="Gillis M."/>
            <person name="Haft D.H."/>
            <person name="Methe B."/>
            <person name="Sutton G."/>
            <person name="Nelson K.E."/>
        </authorList>
    </citation>
    <scope>NUCLEOTIDE SEQUENCE [LARGE SCALE GENOMIC DNA]</scope>
    <source>
        <strain evidence="1 2">DNF00853</strain>
    </source>
</reference>
<evidence type="ECO:0000313" key="2">
    <source>
        <dbReference type="Proteomes" id="UP000029556"/>
    </source>
</evidence>
<dbReference type="AlphaFoldDB" id="A0A095ZN13"/>
<organism evidence="1 2">
    <name type="scientific">Hoylesella buccalis DNF00853</name>
    <dbReference type="NCBI Taxonomy" id="1401074"/>
    <lineage>
        <taxon>Bacteria</taxon>
        <taxon>Pseudomonadati</taxon>
        <taxon>Bacteroidota</taxon>
        <taxon>Bacteroidia</taxon>
        <taxon>Bacteroidales</taxon>
        <taxon>Prevotellaceae</taxon>
        <taxon>Hoylesella</taxon>
    </lineage>
</organism>
<dbReference type="RefSeq" id="WP_036871975.1">
    <property type="nucleotide sequence ID" value="NZ_JRNN01000032.1"/>
</dbReference>
<dbReference type="Proteomes" id="UP000029556">
    <property type="component" value="Unassembled WGS sequence"/>
</dbReference>
<comment type="caution">
    <text evidence="1">The sequence shown here is derived from an EMBL/GenBank/DDBJ whole genome shotgun (WGS) entry which is preliminary data.</text>
</comment>
<accession>A0A095ZN13</accession>
<name>A0A095ZN13_9BACT</name>
<proteinExistence type="predicted"/>
<gene>
    <name evidence="1" type="ORF">HMPREF2137_02915</name>
</gene>